<dbReference type="GeneTree" id="ENSGT00390000018612"/>
<dbReference type="Ensembl" id="ENSEBUT00000023846.1">
    <property type="protein sequence ID" value="ENSEBUP00000023270.1"/>
    <property type="gene ID" value="ENSEBUG00000014335.1"/>
</dbReference>
<reference evidence="10" key="2">
    <citation type="submission" date="2025-09" db="UniProtKB">
        <authorList>
            <consortium name="Ensembl"/>
        </authorList>
    </citation>
    <scope>IDENTIFICATION</scope>
</reference>
<dbReference type="Gene3D" id="3.40.50.2000">
    <property type="entry name" value="Glycogen Phosphorylase B"/>
    <property type="match status" value="1"/>
</dbReference>
<evidence type="ECO:0000256" key="1">
    <source>
        <dbReference type="ARBA" id="ARBA00004964"/>
    </source>
</evidence>
<protein>
    <recommendedName>
        <fullName evidence="9">Glycogen [starch] synthase</fullName>
        <ecNumber evidence="9">2.4.1.11</ecNumber>
    </recommendedName>
</protein>
<dbReference type="AlphaFoldDB" id="A0A8C4R068"/>
<evidence type="ECO:0000256" key="5">
    <source>
        <dbReference type="ARBA" id="ARBA00022679"/>
    </source>
</evidence>
<evidence type="ECO:0000256" key="2">
    <source>
        <dbReference type="ARBA" id="ARBA00010686"/>
    </source>
</evidence>
<keyword evidence="11" id="KW-1185">Reference proteome</keyword>
<evidence type="ECO:0000256" key="6">
    <source>
        <dbReference type="ARBA" id="ARBA00023056"/>
    </source>
</evidence>
<keyword evidence="5 9" id="KW-0808">Transferase</keyword>
<keyword evidence="3" id="KW-0021">Allosteric enzyme</keyword>
<accession>A0A8C4R068</accession>
<dbReference type="InterPro" id="IPR008631">
    <property type="entry name" value="Glycogen_synth"/>
</dbReference>
<dbReference type="PANTHER" id="PTHR10176">
    <property type="entry name" value="GLYCOGEN SYNTHASE"/>
    <property type="match status" value="1"/>
</dbReference>
<comment type="function">
    <text evidence="9">Transfers the glycosyl residue from UDP-Glc to the non-reducing end of alpha-1,4-glucan.</text>
</comment>
<organism evidence="10 11">
    <name type="scientific">Eptatretus burgeri</name>
    <name type="common">Inshore hagfish</name>
    <dbReference type="NCBI Taxonomy" id="7764"/>
    <lineage>
        <taxon>Eukaryota</taxon>
        <taxon>Metazoa</taxon>
        <taxon>Chordata</taxon>
        <taxon>Craniata</taxon>
        <taxon>Vertebrata</taxon>
        <taxon>Cyclostomata</taxon>
        <taxon>Myxini</taxon>
        <taxon>Myxiniformes</taxon>
        <taxon>Myxinidae</taxon>
        <taxon>Eptatretinae</taxon>
        <taxon>Eptatretus</taxon>
    </lineage>
</organism>
<evidence type="ECO:0000313" key="11">
    <source>
        <dbReference type="Proteomes" id="UP000694388"/>
    </source>
</evidence>
<dbReference type="GO" id="GO:0004373">
    <property type="term" value="F:alpha-1,4-glucan glucosyltransferase (UDP-glucose donor) activity"/>
    <property type="evidence" value="ECO:0007669"/>
    <property type="project" value="UniProtKB-EC"/>
</dbReference>
<evidence type="ECO:0000256" key="3">
    <source>
        <dbReference type="ARBA" id="ARBA00022533"/>
    </source>
</evidence>
<dbReference type="Proteomes" id="UP000694388">
    <property type="component" value="Unplaced"/>
</dbReference>
<dbReference type="EC" id="2.4.1.11" evidence="9"/>
<dbReference type="UniPathway" id="UPA00164"/>
<keyword evidence="4 9" id="KW-0328">Glycosyltransferase</keyword>
<comment type="pathway">
    <text evidence="1 9">Glycan biosynthesis; glycogen biosynthesis.</text>
</comment>
<evidence type="ECO:0000256" key="7">
    <source>
        <dbReference type="ARBA" id="ARBA00043883"/>
    </source>
</evidence>
<comment type="function">
    <text evidence="7">Glycogen synthase participates in the glycogen biosynthetic process along with glycogenin and glycogen branching enzyme. Extends the primer composed of a few glucose units formed by glycogenin by adding new glucose units to it. In this context, glycogen synthase transfers the glycosyl residue from UDP-Glc to the non-reducing end of alpha-1,4-glucan.</text>
</comment>
<comment type="catalytic activity">
    <reaction evidence="8">
        <text>[(1-&gt;4)-alpha-D-glucosyl](n) + UDP-alpha-D-glucose = [(1-&gt;4)-alpha-D-glucosyl](n+1) + UDP + H(+)</text>
        <dbReference type="Rhea" id="RHEA:18549"/>
        <dbReference type="Rhea" id="RHEA-COMP:9584"/>
        <dbReference type="Rhea" id="RHEA-COMP:9587"/>
        <dbReference type="ChEBI" id="CHEBI:15378"/>
        <dbReference type="ChEBI" id="CHEBI:15444"/>
        <dbReference type="ChEBI" id="CHEBI:58223"/>
        <dbReference type="ChEBI" id="CHEBI:58885"/>
        <dbReference type="EC" id="2.4.1.11"/>
    </reaction>
    <physiologicalReaction direction="left-to-right" evidence="8">
        <dbReference type="Rhea" id="RHEA:18550"/>
    </physiologicalReaction>
</comment>
<comment type="similarity">
    <text evidence="2 9">Belongs to the glycosyltransferase 3 family.</text>
</comment>
<reference evidence="10" key="1">
    <citation type="submission" date="2025-08" db="UniProtKB">
        <authorList>
            <consortium name="Ensembl"/>
        </authorList>
    </citation>
    <scope>IDENTIFICATION</scope>
</reference>
<dbReference type="SUPFAM" id="SSF53756">
    <property type="entry name" value="UDP-Glycosyltransferase/glycogen phosphorylase"/>
    <property type="match status" value="1"/>
</dbReference>
<evidence type="ECO:0000256" key="9">
    <source>
        <dbReference type="RuleBase" id="RU363104"/>
    </source>
</evidence>
<name>A0A8C4R068_EPTBU</name>
<proteinExistence type="inferred from homology"/>
<dbReference type="FunFam" id="3.40.50.2000:FF:000177">
    <property type="entry name" value="Glycogen [starch] synthase"/>
    <property type="match status" value="1"/>
</dbReference>
<dbReference type="GO" id="GO:0005978">
    <property type="term" value="P:glycogen biosynthetic process"/>
    <property type="evidence" value="ECO:0007669"/>
    <property type="project" value="UniProtKB-UniPathway"/>
</dbReference>
<evidence type="ECO:0000313" key="10">
    <source>
        <dbReference type="Ensembl" id="ENSEBUP00000023270.1"/>
    </source>
</evidence>
<evidence type="ECO:0000256" key="8">
    <source>
        <dbReference type="ARBA" id="ARBA00047345"/>
    </source>
</evidence>
<dbReference type="PANTHER" id="PTHR10176:SF3">
    <property type="entry name" value="GLYCOGEN [STARCH] SYNTHASE"/>
    <property type="match status" value="1"/>
</dbReference>
<dbReference type="Pfam" id="PF05693">
    <property type="entry name" value="Glycogen_syn"/>
    <property type="match status" value="1"/>
</dbReference>
<keyword evidence="6 9" id="KW-0320">Glycogen biosynthesis</keyword>
<evidence type="ECO:0000256" key="4">
    <source>
        <dbReference type="ARBA" id="ARBA00022676"/>
    </source>
</evidence>
<dbReference type="GO" id="GO:0005737">
    <property type="term" value="C:cytoplasm"/>
    <property type="evidence" value="ECO:0007669"/>
    <property type="project" value="TreeGrafter"/>
</dbReference>
<sequence length="164" mass="18972">MLEDETDPILNTIRRIRLFNSPQDRVKIIFHPEFLSSTSPLLPMDYEDFVRGCHLGVFPSYYEPWGYTPAECTVLGIPSITTNLSGFGTFMSDHISDPASYGIYIVDRQSCSPAESCEQLVYCMLSFVLQSRRQRIIQRNRTERLSCLLDWHFLARVRLGITPW</sequence>